<dbReference type="AlphaFoldDB" id="A0A5R8MM43"/>
<name>A0A5R8MM43_9GAMM</name>
<organism evidence="1 2">
    <name type="scientific">Halomonas urmiana</name>
    <dbReference type="NCBI Taxonomy" id="490901"/>
    <lineage>
        <taxon>Bacteria</taxon>
        <taxon>Pseudomonadati</taxon>
        <taxon>Pseudomonadota</taxon>
        <taxon>Gammaproteobacteria</taxon>
        <taxon>Oceanospirillales</taxon>
        <taxon>Halomonadaceae</taxon>
        <taxon>Halomonas</taxon>
    </lineage>
</organism>
<dbReference type="GO" id="GO:0015035">
    <property type="term" value="F:protein-disulfide reductase activity"/>
    <property type="evidence" value="ECO:0007669"/>
    <property type="project" value="InterPro"/>
</dbReference>
<dbReference type="Proteomes" id="UP000306973">
    <property type="component" value="Unassembled WGS sequence"/>
</dbReference>
<proteinExistence type="predicted"/>
<gene>
    <name evidence="1" type="ORF">FEI13_01620</name>
</gene>
<accession>A0A5R8MM43</accession>
<evidence type="ECO:0000313" key="1">
    <source>
        <dbReference type="EMBL" id="TLF53321.1"/>
    </source>
</evidence>
<sequence length="135" mass="15638">MSSQRTPRPTMTMVYDGQCPMCRRFVRLQRLRRDVGELELVDARQESAARRELSERGIDLDEGFALRIGEQWVHGGEALHRLALMSTGSGLFNRTMARLFASPRRTARLYPWLCRGRSILLRLLGRGPIDNLRRR</sequence>
<protein>
    <submittedName>
        <fullName evidence="1">DUF393 domain-containing protein</fullName>
    </submittedName>
</protein>
<comment type="caution">
    <text evidence="1">The sequence shown here is derived from an EMBL/GenBank/DDBJ whole genome shotgun (WGS) entry which is preliminary data.</text>
</comment>
<reference evidence="1 2" key="1">
    <citation type="journal article" date="2007" name="Int. J. Syst. Evol. Microbiol.">
        <title>Halomonas saccharevitans sp. nov., Halomonas arcis sp. nov. and Halomonas subterranea sp. nov., halophilic bacteria isolated from hypersaline environments of China.</title>
        <authorList>
            <person name="Xu X.W."/>
            <person name="Wu Y.H."/>
            <person name="Zhou Z."/>
            <person name="Wang C.S."/>
            <person name="Zhou Y.G."/>
            <person name="Zhang H.B."/>
            <person name="Wang Y."/>
            <person name="Wu M."/>
        </authorList>
    </citation>
    <scope>NUCLEOTIDE SEQUENCE [LARGE SCALE GENOMIC DNA]</scope>
    <source>
        <strain evidence="1 2">TBZ3</strain>
    </source>
</reference>
<evidence type="ECO:0000313" key="2">
    <source>
        <dbReference type="Proteomes" id="UP000306973"/>
    </source>
</evidence>
<dbReference type="Pfam" id="PF04134">
    <property type="entry name" value="DCC1-like"/>
    <property type="match status" value="1"/>
</dbReference>
<dbReference type="OrthoDB" id="9180348at2"/>
<keyword evidence="2" id="KW-1185">Reference proteome</keyword>
<dbReference type="RefSeq" id="WP_138178923.1">
    <property type="nucleotide sequence ID" value="NZ_VBUI01000002.1"/>
</dbReference>
<dbReference type="EMBL" id="VBUI01000002">
    <property type="protein sequence ID" value="TLF53321.1"/>
    <property type="molecule type" value="Genomic_DNA"/>
</dbReference>
<dbReference type="InterPro" id="IPR007263">
    <property type="entry name" value="DCC1-like"/>
</dbReference>